<name>A0A2P2LTD3_RHIMU</name>
<accession>A0A2P2LTD3</accession>
<protein>
    <submittedName>
        <fullName evidence="1">Uncharacterized protein</fullName>
    </submittedName>
</protein>
<evidence type="ECO:0000313" key="1">
    <source>
        <dbReference type="EMBL" id="MBX21203.1"/>
    </source>
</evidence>
<sequence length="111" mass="12522">MDLMEGVGESSSPPRSFGCFSNYDVRNDVYTRLVEGGHEEAVSNPELFREQLDAHFNRLPASYGLDVNMDRVDDVVLHQKLLGLAKDSEKQPVYFIRFVEVHLLFSASGKS</sequence>
<dbReference type="AlphaFoldDB" id="A0A2P2LTD3"/>
<dbReference type="EMBL" id="GGEC01040719">
    <property type="protein sequence ID" value="MBX21203.1"/>
    <property type="molecule type" value="Transcribed_RNA"/>
</dbReference>
<reference evidence="1" key="1">
    <citation type="submission" date="2018-02" db="EMBL/GenBank/DDBJ databases">
        <title>Rhizophora mucronata_Transcriptome.</title>
        <authorList>
            <person name="Meera S.P."/>
            <person name="Sreeshan A."/>
            <person name="Augustine A."/>
        </authorList>
    </citation>
    <scope>NUCLEOTIDE SEQUENCE</scope>
    <source>
        <tissue evidence="1">Leaf</tissue>
    </source>
</reference>
<organism evidence="1">
    <name type="scientific">Rhizophora mucronata</name>
    <name type="common">Asiatic mangrove</name>
    <dbReference type="NCBI Taxonomy" id="61149"/>
    <lineage>
        <taxon>Eukaryota</taxon>
        <taxon>Viridiplantae</taxon>
        <taxon>Streptophyta</taxon>
        <taxon>Embryophyta</taxon>
        <taxon>Tracheophyta</taxon>
        <taxon>Spermatophyta</taxon>
        <taxon>Magnoliopsida</taxon>
        <taxon>eudicotyledons</taxon>
        <taxon>Gunneridae</taxon>
        <taxon>Pentapetalae</taxon>
        <taxon>rosids</taxon>
        <taxon>fabids</taxon>
        <taxon>Malpighiales</taxon>
        <taxon>Rhizophoraceae</taxon>
        <taxon>Rhizophora</taxon>
    </lineage>
</organism>
<proteinExistence type="predicted"/>